<keyword evidence="2" id="KW-1185">Reference proteome</keyword>
<dbReference type="InterPro" id="IPR019270">
    <property type="entry name" value="DUF2283"/>
</dbReference>
<sequence length="117" mass="12714">MGTSQPLAEFAGLQVRIDMDANAAYVRFRCAPVAQTKRFADSENVLVDVDAQDHLIGIEIIGLQTDIPIEKLSQAFGFSENTIYALKEIQYSLHQGTVISVGSDGGLSTGTLPWSKR</sequence>
<gene>
    <name evidence="1" type="ORF">MSEO_12020</name>
</gene>
<dbReference type="Pfam" id="PF10049">
    <property type="entry name" value="DUF2283"/>
    <property type="match status" value="1"/>
</dbReference>
<evidence type="ECO:0000313" key="1">
    <source>
        <dbReference type="EMBL" id="BBY00703.1"/>
    </source>
</evidence>
<dbReference type="AlphaFoldDB" id="A0A7I7NVT3"/>
<reference evidence="1 2" key="1">
    <citation type="journal article" date="2019" name="Emerg. Microbes Infect.">
        <title>Comprehensive subspecies identification of 175 nontuberculous mycobacteria species based on 7547 genomic profiles.</title>
        <authorList>
            <person name="Matsumoto Y."/>
            <person name="Kinjo T."/>
            <person name="Motooka D."/>
            <person name="Nabeya D."/>
            <person name="Jung N."/>
            <person name="Uechi K."/>
            <person name="Horii T."/>
            <person name="Iida T."/>
            <person name="Fujita J."/>
            <person name="Nakamura S."/>
        </authorList>
    </citation>
    <scope>NUCLEOTIDE SEQUENCE [LARGE SCALE GENOMIC DNA]</scope>
    <source>
        <strain evidence="1 2">JCM 16018</strain>
    </source>
</reference>
<dbReference type="KEGG" id="mseo:MSEO_12020"/>
<accession>A0A7I7NVT3</accession>
<name>A0A7I7NVT3_9MYCO</name>
<dbReference type="EMBL" id="AP022582">
    <property type="protein sequence ID" value="BBY00703.1"/>
    <property type="molecule type" value="Genomic_DNA"/>
</dbReference>
<dbReference type="Proteomes" id="UP000466632">
    <property type="component" value="Chromosome"/>
</dbReference>
<protein>
    <recommendedName>
        <fullName evidence="3">DUF2283 domain-containing protein</fullName>
    </recommendedName>
</protein>
<dbReference type="RefSeq" id="WP_163677241.1">
    <property type="nucleotide sequence ID" value="NZ_AP022582.1"/>
</dbReference>
<organism evidence="1 2">
    <name type="scientific">Mycobacterium seoulense</name>
    <dbReference type="NCBI Taxonomy" id="386911"/>
    <lineage>
        <taxon>Bacteria</taxon>
        <taxon>Bacillati</taxon>
        <taxon>Actinomycetota</taxon>
        <taxon>Actinomycetes</taxon>
        <taxon>Mycobacteriales</taxon>
        <taxon>Mycobacteriaceae</taxon>
        <taxon>Mycobacterium</taxon>
    </lineage>
</organism>
<evidence type="ECO:0000313" key="2">
    <source>
        <dbReference type="Proteomes" id="UP000466632"/>
    </source>
</evidence>
<evidence type="ECO:0008006" key="3">
    <source>
        <dbReference type="Google" id="ProtNLM"/>
    </source>
</evidence>
<proteinExistence type="predicted"/>